<feature type="transmembrane region" description="Helical" evidence="15">
    <location>
        <begin position="264"/>
        <end position="284"/>
    </location>
</feature>
<evidence type="ECO:0000256" key="7">
    <source>
        <dbReference type="ARBA" id="ARBA00022982"/>
    </source>
</evidence>
<evidence type="ECO:0000313" key="18">
    <source>
        <dbReference type="Proteomes" id="UP000886653"/>
    </source>
</evidence>
<proteinExistence type="inferred from homology"/>
<keyword evidence="7" id="KW-0249">Electron transport</keyword>
<keyword evidence="6 15" id="KW-0812">Transmembrane</keyword>
<evidence type="ECO:0000256" key="15">
    <source>
        <dbReference type="SAM" id="Phobius"/>
    </source>
</evidence>
<dbReference type="OrthoDB" id="17725at2759"/>
<dbReference type="GO" id="GO:0006826">
    <property type="term" value="P:iron ion transport"/>
    <property type="evidence" value="ECO:0007669"/>
    <property type="project" value="UniProtKB-ARBA"/>
</dbReference>
<evidence type="ECO:0000256" key="2">
    <source>
        <dbReference type="ARBA" id="ARBA00006278"/>
    </source>
</evidence>
<dbReference type="InterPro" id="IPR013130">
    <property type="entry name" value="Fe3_Rdtase_TM_dom"/>
</dbReference>
<dbReference type="PANTHER" id="PTHR32361:SF9">
    <property type="entry name" value="FERRIC REDUCTASE TRANSMEMBRANE COMPONENT 3-RELATED"/>
    <property type="match status" value="1"/>
</dbReference>
<dbReference type="SUPFAM" id="SSF63380">
    <property type="entry name" value="Riboflavin synthase domain-like"/>
    <property type="match status" value="1"/>
</dbReference>
<feature type="region of interest" description="Disordered" evidence="14">
    <location>
        <begin position="44"/>
        <end position="89"/>
    </location>
</feature>
<feature type="compositionally biased region" description="Polar residues" evidence="14">
    <location>
        <begin position="44"/>
        <end position="80"/>
    </location>
</feature>
<evidence type="ECO:0000256" key="10">
    <source>
        <dbReference type="ARBA" id="ARBA00023065"/>
    </source>
</evidence>
<evidence type="ECO:0000256" key="12">
    <source>
        <dbReference type="ARBA" id="ARBA00023180"/>
    </source>
</evidence>
<evidence type="ECO:0000256" key="4">
    <source>
        <dbReference type="ARBA" id="ARBA00022448"/>
    </source>
</evidence>
<keyword evidence="4" id="KW-0813">Transport</keyword>
<sequence>MAANNVSLIPPGTLKLTNFTTRPNSPVSINSTSVSPLSSKTILGSPLSSNTTSETGTSLQSFTNNSTLDSSSSPNASVSLKPQPPPGSLSQLRKTDINVLYAFNAVHLAVFVLAFLFSLPFIAKRLSNPRAKQGWILRRNNKSTEISDIMTDSKLGDGMGRQILARSSFEVATTFLTQRFTLNRPLKHARMSVGRILIVMLYILIVVGALMFNNINTTSFSRHFRRFGFISLAQLPTLFLLSMKNNICSLFGQSYERVNFLHRLIGRCMMICALAHGIMILQIQTASLGTVLSRPVFYHGAIALAILILISLTSVSPIRSSVFQIFRIIHILGYITFTIALWQHVASSHNYIFFGAGCVMVDRLLRIFNTRWGTAHFTSLPGSVTMIEVTKTGTGWKAGQHVFLRVYSPKYILEKHPFTIANAPASHSPYGTNNTLILVTKAHGDYTRKLHQVGLTKAALEPECNYNQDFKGDDFGEQDPSIDSQLMVSIEGPYGSSKVDLRMHETAVLIASGIGITFCVSLLEEIVGSALRGIGVTRRVFLIWTLKDIDMVEAFINPIQETLRVARALDLHVTFGLYVTSSMGTFEPDPVPELQLISARPNLRRIVQEAVDVTLTEVNARDGAARGSGVALAVCTGVDSLVRDIEDAVRVFDRWTVDRVGGIELHLESFGDG</sequence>
<feature type="transmembrane region" description="Helical" evidence="15">
    <location>
        <begin position="224"/>
        <end position="243"/>
    </location>
</feature>
<dbReference type="InterPro" id="IPR013112">
    <property type="entry name" value="FAD-bd_8"/>
</dbReference>
<dbReference type="SFLD" id="SFLDG01168">
    <property type="entry name" value="Ferric_reductase_subgroup_(FRE"/>
    <property type="match status" value="1"/>
</dbReference>
<dbReference type="Gene3D" id="3.40.50.80">
    <property type="entry name" value="Nucleotide-binding domain of ferredoxin-NADP reductase (FNR) module"/>
    <property type="match status" value="1"/>
</dbReference>
<name>A0A9P6NTC2_9BASI</name>
<dbReference type="GO" id="GO:0052851">
    <property type="term" value="F:ferric-chelate reductase (NADPH) activity"/>
    <property type="evidence" value="ECO:0007669"/>
    <property type="project" value="UniProtKB-EC"/>
</dbReference>
<evidence type="ECO:0000256" key="14">
    <source>
        <dbReference type="SAM" id="MobiDB-lite"/>
    </source>
</evidence>
<evidence type="ECO:0000256" key="6">
    <source>
        <dbReference type="ARBA" id="ARBA00022692"/>
    </source>
</evidence>
<evidence type="ECO:0000256" key="5">
    <source>
        <dbReference type="ARBA" id="ARBA00022475"/>
    </source>
</evidence>
<dbReference type="GO" id="GO:0006879">
    <property type="term" value="P:intracellular iron ion homeostasis"/>
    <property type="evidence" value="ECO:0007669"/>
    <property type="project" value="TreeGrafter"/>
</dbReference>
<protein>
    <recommendedName>
        <fullName evidence="3">ferric-chelate reductase (NADPH)</fullName>
        <ecNumber evidence="3">1.16.1.9</ecNumber>
    </recommendedName>
</protein>
<dbReference type="Pfam" id="PF08022">
    <property type="entry name" value="FAD_binding_8"/>
    <property type="match status" value="1"/>
</dbReference>
<evidence type="ECO:0000256" key="8">
    <source>
        <dbReference type="ARBA" id="ARBA00022989"/>
    </source>
</evidence>
<evidence type="ECO:0000259" key="16">
    <source>
        <dbReference type="PROSITE" id="PS51384"/>
    </source>
</evidence>
<evidence type="ECO:0000256" key="9">
    <source>
        <dbReference type="ARBA" id="ARBA00023002"/>
    </source>
</evidence>
<keyword evidence="8 15" id="KW-1133">Transmembrane helix</keyword>
<dbReference type="CDD" id="cd06186">
    <property type="entry name" value="NOX_Duox_like_FAD_NADP"/>
    <property type="match status" value="1"/>
</dbReference>
<organism evidence="17 18">
    <name type="scientific">Cronartium quercuum f. sp. fusiforme G11</name>
    <dbReference type="NCBI Taxonomy" id="708437"/>
    <lineage>
        <taxon>Eukaryota</taxon>
        <taxon>Fungi</taxon>
        <taxon>Dikarya</taxon>
        <taxon>Basidiomycota</taxon>
        <taxon>Pucciniomycotina</taxon>
        <taxon>Pucciniomycetes</taxon>
        <taxon>Pucciniales</taxon>
        <taxon>Coleosporiaceae</taxon>
        <taxon>Cronartium</taxon>
    </lineage>
</organism>
<dbReference type="EC" id="1.16.1.9" evidence="3"/>
<dbReference type="InterPro" id="IPR017927">
    <property type="entry name" value="FAD-bd_FR_type"/>
</dbReference>
<dbReference type="GO" id="GO:0005886">
    <property type="term" value="C:plasma membrane"/>
    <property type="evidence" value="ECO:0007669"/>
    <property type="project" value="UniProtKB-SubCell"/>
</dbReference>
<keyword evidence="11 15" id="KW-0472">Membrane</keyword>
<evidence type="ECO:0000256" key="13">
    <source>
        <dbReference type="ARBA" id="ARBA00048483"/>
    </source>
</evidence>
<dbReference type="InterPro" id="IPR039261">
    <property type="entry name" value="FNR_nucleotide-bd"/>
</dbReference>
<feature type="transmembrane region" description="Helical" evidence="15">
    <location>
        <begin position="99"/>
        <end position="123"/>
    </location>
</feature>
<feature type="transmembrane region" description="Helical" evidence="15">
    <location>
        <begin position="325"/>
        <end position="345"/>
    </location>
</feature>
<evidence type="ECO:0000256" key="1">
    <source>
        <dbReference type="ARBA" id="ARBA00004651"/>
    </source>
</evidence>
<dbReference type="EMBL" id="MU167224">
    <property type="protein sequence ID" value="KAG0149869.1"/>
    <property type="molecule type" value="Genomic_DNA"/>
</dbReference>
<feature type="transmembrane region" description="Helical" evidence="15">
    <location>
        <begin position="296"/>
        <end position="313"/>
    </location>
</feature>
<keyword evidence="10" id="KW-0406">Ion transport</keyword>
<dbReference type="Proteomes" id="UP000886653">
    <property type="component" value="Unassembled WGS sequence"/>
</dbReference>
<dbReference type="PROSITE" id="PS51384">
    <property type="entry name" value="FAD_FR"/>
    <property type="match status" value="1"/>
</dbReference>
<keyword evidence="18" id="KW-1185">Reference proteome</keyword>
<evidence type="ECO:0000256" key="11">
    <source>
        <dbReference type="ARBA" id="ARBA00023136"/>
    </source>
</evidence>
<dbReference type="InterPro" id="IPR051410">
    <property type="entry name" value="Ferric/Cupric_Reductase"/>
</dbReference>
<comment type="similarity">
    <text evidence="2">Belongs to the ferric reductase (FRE) family.</text>
</comment>
<feature type="transmembrane region" description="Helical" evidence="15">
    <location>
        <begin position="193"/>
        <end position="212"/>
    </location>
</feature>
<dbReference type="InterPro" id="IPR017938">
    <property type="entry name" value="Riboflavin_synthase-like_b-brl"/>
</dbReference>
<keyword evidence="9" id="KW-0560">Oxidoreductase</keyword>
<dbReference type="PANTHER" id="PTHR32361">
    <property type="entry name" value="FERRIC/CUPRIC REDUCTASE TRANSMEMBRANE COMPONENT"/>
    <property type="match status" value="1"/>
</dbReference>
<gene>
    <name evidence="17" type="ORF">CROQUDRAFT_668977</name>
</gene>
<feature type="domain" description="FAD-binding FR-type" evidence="16">
    <location>
        <begin position="360"/>
        <end position="500"/>
    </location>
</feature>
<evidence type="ECO:0000256" key="3">
    <source>
        <dbReference type="ARBA" id="ARBA00012668"/>
    </source>
</evidence>
<dbReference type="AlphaFoldDB" id="A0A9P6NTC2"/>
<dbReference type="SFLD" id="SFLDS00052">
    <property type="entry name" value="Ferric_Reductase_Domain"/>
    <property type="match status" value="1"/>
</dbReference>
<dbReference type="Pfam" id="PF08030">
    <property type="entry name" value="NAD_binding_6"/>
    <property type="match status" value="1"/>
</dbReference>
<comment type="caution">
    <text evidence="17">The sequence shown here is derived from an EMBL/GenBank/DDBJ whole genome shotgun (WGS) entry which is preliminary data.</text>
</comment>
<keyword evidence="12" id="KW-0325">Glycoprotein</keyword>
<dbReference type="SUPFAM" id="SSF52343">
    <property type="entry name" value="Ferredoxin reductase-like, C-terminal NADP-linked domain"/>
    <property type="match status" value="1"/>
</dbReference>
<reference evidence="17" key="1">
    <citation type="submission" date="2013-11" db="EMBL/GenBank/DDBJ databases">
        <title>Genome sequence of the fusiform rust pathogen reveals effectors for host alternation and coevolution with pine.</title>
        <authorList>
            <consortium name="DOE Joint Genome Institute"/>
            <person name="Smith K."/>
            <person name="Pendleton A."/>
            <person name="Kubisiak T."/>
            <person name="Anderson C."/>
            <person name="Salamov A."/>
            <person name="Aerts A."/>
            <person name="Riley R."/>
            <person name="Clum A."/>
            <person name="Lindquist E."/>
            <person name="Ence D."/>
            <person name="Campbell M."/>
            <person name="Kronenberg Z."/>
            <person name="Feau N."/>
            <person name="Dhillon B."/>
            <person name="Hamelin R."/>
            <person name="Burleigh J."/>
            <person name="Smith J."/>
            <person name="Yandell M."/>
            <person name="Nelson C."/>
            <person name="Grigoriev I."/>
            <person name="Davis J."/>
        </authorList>
    </citation>
    <scope>NUCLEOTIDE SEQUENCE</scope>
    <source>
        <strain evidence="17">G11</strain>
    </source>
</reference>
<dbReference type="GO" id="GO:0015677">
    <property type="term" value="P:copper ion import"/>
    <property type="evidence" value="ECO:0007669"/>
    <property type="project" value="TreeGrafter"/>
</dbReference>
<comment type="subcellular location">
    <subcellularLocation>
        <location evidence="1">Cell membrane</location>
        <topology evidence="1">Multi-pass membrane protein</topology>
    </subcellularLocation>
</comment>
<keyword evidence="5" id="KW-1003">Cell membrane</keyword>
<comment type="catalytic activity">
    <reaction evidence="13">
        <text>2 a Fe(II)-siderophore + NADP(+) + H(+) = 2 a Fe(III)-siderophore + NADPH</text>
        <dbReference type="Rhea" id="RHEA:28795"/>
        <dbReference type="Rhea" id="RHEA-COMP:11342"/>
        <dbReference type="Rhea" id="RHEA-COMP:11344"/>
        <dbReference type="ChEBI" id="CHEBI:15378"/>
        <dbReference type="ChEBI" id="CHEBI:29033"/>
        <dbReference type="ChEBI" id="CHEBI:29034"/>
        <dbReference type="ChEBI" id="CHEBI:57783"/>
        <dbReference type="ChEBI" id="CHEBI:58349"/>
        <dbReference type="EC" id="1.16.1.9"/>
    </reaction>
</comment>
<dbReference type="InterPro" id="IPR013121">
    <property type="entry name" value="Fe_red_NAD-bd_6"/>
</dbReference>
<evidence type="ECO:0000313" key="17">
    <source>
        <dbReference type="EMBL" id="KAG0149869.1"/>
    </source>
</evidence>
<accession>A0A9P6NTC2</accession>
<dbReference type="Pfam" id="PF01794">
    <property type="entry name" value="Ferric_reduct"/>
    <property type="match status" value="1"/>
</dbReference>